<dbReference type="PANTHER" id="PTHR35967:SF1">
    <property type="entry name" value="UPF0450 PROTEIN C17ORF58"/>
    <property type="match status" value="1"/>
</dbReference>
<keyword evidence="6" id="KW-1185">Reference proteome</keyword>
<reference evidence="5" key="1">
    <citation type="thesis" date="2020" institute="ProQuest LLC" country="789 East Eisenhower Parkway, Ann Arbor, MI, USA">
        <title>Comparative Genomics and Chromosome Evolution.</title>
        <authorList>
            <person name="Mudd A.B."/>
        </authorList>
    </citation>
    <scope>NUCLEOTIDE SEQUENCE</scope>
    <source>
        <strain evidence="5">HN-11 Male</strain>
        <tissue evidence="5">Kidney and liver</tissue>
    </source>
</reference>
<name>A0A8J6K0L5_ELECQ</name>
<proteinExistence type="predicted"/>
<dbReference type="SUPFAM" id="SSF50242">
    <property type="entry name" value="TIMP-like"/>
    <property type="match status" value="1"/>
</dbReference>
<gene>
    <name evidence="5" type="ORF">GDO78_016588</name>
</gene>
<evidence type="ECO:0000313" key="6">
    <source>
        <dbReference type="Proteomes" id="UP000770717"/>
    </source>
</evidence>
<dbReference type="Gene3D" id="2.40.50.120">
    <property type="match status" value="1"/>
</dbReference>
<evidence type="ECO:0000259" key="4">
    <source>
        <dbReference type="PROSITE" id="PS50189"/>
    </source>
</evidence>
<dbReference type="Proteomes" id="UP000770717">
    <property type="component" value="Unassembled WGS sequence"/>
</dbReference>
<accession>A0A8J6K0L5</accession>
<feature type="signal peptide" evidence="3">
    <location>
        <begin position="1"/>
        <end position="17"/>
    </location>
</feature>
<dbReference type="OrthoDB" id="9388635at2759"/>
<evidence type="ECO:0000256" key="1">
    <source>
        <dbReference type="ARBA" id="ARBA00023157"/>
    </source>
</evidence>
<evidence type="ECO:0000256" key="3">
    <source>
        <dbReference type="SAM" id="SignalP"/>
    </source>
</evidence>
<dbReference type="EMBL" id="WNTK01000216">
    <property type="protein sequence ID" value="KAG9470854.1"/>
    <property type="molecule type" value="Genomic_DNA"/>
</dbReference>
<feature type="domain" description="NTR" evidence="4">
    <location>
        <begin position="187"/>
        <end position="332"/>
    </location>
</feature>
<dbReference type="InterPro" id="IPR008993">
    <property type="entry name" value="TIMP-like_OB-fold"/>
</dbReference>
<comment type="caution">
    <text evidence="5">The sequence shown here is derived from an EMBL/GenBank/DDBJ whole genome shotgun (WGS) entry which is preliminary data.</text>
</comment>
<evidence type="ECO:0000313" key="5">
    <source>
        <dbReference type="EMBL" id="KAG9470854.1"/>
    </source>
</evidence>
<feature type="compositionally biased region" description="Basic and acidic residues" evidence="2">
    <location>
        <begin position="54"/>
        <end position="66"/>
    </location>
</feature>
<organism evidence="5 6">
    <name type="scientific">Eleutherodactylus coqui</name>
    <name type="common">Puerto Rican coqui</name>
    <dbReference type="NCBI Taxonomy" id="57060"/>
    <lineage>
        <taxon>Eukaryota</taxon>
        <taxon>Metazoa</taxon>
        <taxon>Chordata</taxon>
        <taxon>Craniata</taxon>
        <taxon>Vertebrata</taxon>
        <taxon>Euteleostomi</taxon>
        <taxon>Amphibia</taxon>
        <taxon>Batrachia</taxon>
        <taxon>Anura</taxon>
        <taxon>Neobatrachia</taxon>
        <taxon>Hyloidea</taxon>
        <taxon>Eleutherodactylidae</taxon>
        <taxon>Eleutherodactylinae</taxon>
        <taxon>Eleutherodactylus</taxon>
        <taxon>Eleutherodactylus</taxon>
    </lineage>
</organism>
<evidence type="ECO:0000256" key="2">
    <source>
        <dbReference type="SAM" id="MobiDB-lite"/>
    </source>
</evidence>
<feature type="region of interest" description="Disordered" evidence="2">
    <location>
        <begin position="23"/>
        <end position="96"/>
    </location>
</feature>
<dbReference type="InterPro" id="IPR001134">
    <property type="entry name" value="Netrin_domain"/>
</dbReference>
<keyword evidence="1" id="KW-1015">Disulfide bond</keyword>
<keyword evidence="3" id="KW-0732">Signal</keyword>
<dbReference type="PROSITE" id="PS50189">
    <property type="entry name" value="NTR"/>
    <property type="match status" value="1"/>
</dbReference>
<dbReference type="PANTHER" id="PTHR35967">
    <property type="entry name" value="UPF0450 PROTEIN C17ORF58"/>
    <property type="match status" value="1"/>
</dbReference>
<dbReference type="AlphaFoldDB" id="A0A8J6K0L5"/>
<sequence>MLPGAGCALMLLVTAAAVTQRDVLDSPSPSREVVDRPSSIHQPYSPPPHLTRPGNERKTPARSDKKTKTKLTLDNNTGLRKAHAHHGNSLPANGLHGRVVENQYGGSAKAVQNRNQLDSVLAPPQIHSKGAASQIPDHESNRPRKLSAKATEIAQNSSKVSWNTNRHPSSLLQHFNGFRKDSKDRTCLMDYHKERDEREAYCHSDFAVNGIVHDVDSVGRDVQLLTVLVNSGGLYKMNRLYITPDGVFFRVRILVVNNPHCHQSCLHFSLGGRYIIMGQVYNKRMEVPTSIQQVISTHLRAGDGLVTSGRSFFRRFNRKKERKVLAAAHSKCK</sequence>
<feature type="chain" id="PRO_5035228018" description="NTR domain-containing protein" evidence="3">
    <location>
        <begin position="18"/>
        <end position="333"/>
    </location>
</feature>
<protein>
    <recommendedName>
        <fullName evidence="4">NTR domain-containing protein</fullName>
    </recommendedName>
</protein>